<dbReference type="Proteomes" id="UP000464314">
    <property type="component" value="Chromosome"/>
</dbReference>
<dbReference type="RefSeq" id="WP_161837347.1">
    <property type="nucleotide sequence ID" value="NZ_CP048000.1"/>
</dbReference>
<sequence length="60" mass="7465">MKEKTNCEYCSNYIYDEEYNCYGCDIYLDEDEMGKFLRNTYDNCPHFKFNDEYKIVRKQM</sequence>
<dbReference type="Pfam" id="PF20076">
    <property type="entry name" value="DUF6472"/>
    <property type="match status" value="1"/>
</dbReference>
<dbReference type="EMBL" id="CP048000">
    <property type="protein sequence ID" value="QHQ60511.1"/>
    <property type="molecule type" value="Genomic_DNA"/>
</dbReference>
<evidence type="ECO:0000259" key="1">
    <source>
        <dbReference type="Pfam" id="PF20076"/>
    </source>
</evidence>
<dbReference type="InterPro" id="IPR045525">
    <property type="entry name" value="DUF6472"/>
</dbReference>
<accession>A0A6P1TKD3</accession>
<gene>
    <name evidence="2" type="ORF">Ana3638_06790</name>
</gene>
<reference evidence="2 3" key="1">
    <citation type="submission" date="2020-01" db="EMBL/GenBank/DDBJ databases">
        <title>Genome analysis of Anaerocolumna sp. CBA3638.</title>
        <authorList>
            <person name="Kim J."/>
            <person name="Roh S.W."/>
        </authorList>
    </citation>
    <scope>NUCLEOTIDE SEQUENCE [LARGE SCALE GENOMIC DNA]</scope>
    <source>
        <strain evidence="2 3">CBA3638</strain>
    </source>
</reference>
<evidence type="ECO:0000313" key="3">
    <source>
        <dbReference type="Proteomes" id="UP000464314"/>
    </source>
</evidence>
<proteinExistence type="predicted"/>
<feature type="domain" description="DUF6472" evidence="1">
    <location>
        <begin position="4"/>
        <end position="60"/>
    </location>
</feature>
<dbReference type="AlphaFoldDB" id="A0A6P1TKD3"/>
<organism evidence="2 3">
    <name type="scientific">Anaerocolumna sedimenticola</name>
    <dbReference type="NCBI Taxonomy" id="2696063"/>
    <lineage>
        <taxon>Bacteria</taxon>
        <taxon>Bacillati</taxon>
        <taxon>Bacillota</taxon>
        <taxon>Clostridia</taxon>
        <taxon>Lachnospirales</taxon>
        <taxon>Lachnospiraceae</taxon>
        <taxon>Anaerocolumna</taxon>
    </lineage>
</organism>
<name>A0A6P1TKD3_9FIRM</name>
<keyword evidence="3" id="KW-1185">Reference proteome</keyword>
<dbReference type="KEGG" id="anr:Ana3638_06790"/>
<protein>
    <recommendedName>
        <fullName evidence="1">DUF6472 domain-containing protein</fullName>
    </recommendedName>
</protein>
<evidence type="ECO:0000313" key="2">
    <source>
        <dbReference type="EMBL" id="QHQ60511.1"/>
    </source>
</evidence>